<dbReference type="Gene3D" id="3.40.190.10">
    <property type="entry name" value="Periplasmic binding protein-like II"/>
    <property type="match status" value="2"/>
</dbReference>
<evidence type="ECO:0000256" key="7">
    <source>
        <dbReference type="ARBA" id="ARBA00022898"/>
    </source>
</evidence>
<evidence type="ECO:0000256" key="4">
    <source>
        <dbReference type="ARBA" id="ARBA00011738"/>
    </source>
</evidence>
<evidence type="ECO:0000256" key="6">
    <source>
        <dbReference type="ARBA" id="ARBA00022723"/>
    </source>
</evidence>
<comment type="function">
    <text evidence="1">Responsible for the formation of the pyrimidine heterocycle in the thiamine biosynthesis pathway. Catalyzes the formation of hydroxymethylpyrimidine phosphate (HMP-P) from histidine and pyridoxal phosphate (PLP). The protein uses PLP and the active site histidine to form HMP-P, generating an inactive enzyme. The enzyme can only undergo a single turnover, which suggests it is a suicide enzyme.</text>
</comment>
<comment type="caution">
    <text evidence="13">The sequence shown here is derived from an EMBL/GenBank/DDBJ whole genome shotgun (WGS) entry which is preliminary data.</text>
</comment>
<evidence type="ECO:0000313" key="13">
    <source>
        <dbReference type="EMBL" id="RXH57826.1"/>
    </source>
</evidence>
<dbReference type="InterPro" id="IPR027939">
    <property type="entry name" value="NMT1/THI5"/>
</dbReference>
<dbReference type="Proteomes" id="UP000289437">
    <property type="component" value="Unassembled WGS sequence"/>
</dbReference>
<evidence type="ECO:0000259" key="12">
    <source>
        <dbReference type="Pfam" id="PF09084"/>
    </source>
</evidence>
<dbReference type="EMBL" id="RDSM01000001">
    <property type="protein sequence ID" value="RXH57826.1"/>
    <property type="molecule type" value="Genomic_DNA"/>
</dbReference>
<gene>
    <name evidence="13" type="ORF">GRAN_1136</name>
</gene>
<reference evidence="13 14" key="1">
    <citation type="submission" date="2018-11" db="EMBL/GenBank/DDBJ databases">
        <authorList>
            <person name="Mardanov A.V."/>
            <person name="Ravin N.V."/>
            <person name="Dedysh S.N."/>
        </authorList>
    </citation>
    <scope>NUCLEOTIDE SEQUENCE [LARGE SCALE GENOMIC DNA]</scope>
    <source>
        <strain evidence="13 14">AF10</strain>
    </source>
</reference>
<keyword evidence="6" id="KW-0479">Metal-binding</keyword>
<keyword evidence="5" id="KW-0808">Transferase</keyword>
<evidence type="ECO:0000256" key="10">
    <source>
        <dbReference type="ARBA" id="ARBA00033171"/>
    </source>
</evidence>
<evidence type="ECO:0000256" key="3">
    <source>
        <dbReference type="ARBA" id="ARBA00009406"/>
    </source>
</evidence>
<proteinExistence type="inferred from homology"/>
<evidence type="ECO:0000313" key="14">
    <source>
        <dbReference type="Proteomes" id="UP000289437"/>
    </source>
</evidence>
<evidence type="ECO:0000256" key="9">
    <source>
        <dbReference type="ARBA" id="ARBA00023004"/>
    </source>
</evidence>
<comment type="similarity">
    <text evidence="3">Belongs to the NMT1/THI5 family.</text>
</comment>
<dbReference type="SUPFAM" id="SSF53850">
    <property type="entry name" value="Periplasmic binding protein-like II"/>
    <property type="match status" value="1"/>
</dbReference>
<dbReference type="GO" id="GO:0016740">
    <property type="term" value="F:transferase activity"/>
    <property type="evidence" value="ECO:0007669"/>
    <property type="project" value="UniProtKB-KW"/>
</dbReference>
<dbReference type="GO" id="GO:0009228">
    <property type="term" value="P:thiamine biosynthetic process"/>
    <property type="evidence" value="ECO:0007669"/>
    <property type="project" value="UniProtKB-KW"/>
</dbReference>
<evidence type="ECO:0000256" key="1">
    <source>
        <dbReference type="ARBA" id="ARBA00003469"/>
    </source>
</evidence>
<keyword evidence="7" id="KW-0663">Pyridoxal phosphate</keyword>
<dbReference type="InterPro" id="IPR015168">
    <property type="entry name" value="SsuA/THI5"/>
</dbReference>
<keyword evidence="9" id="KW-0408">Iron</keyword>
<dbReference type="PANTHER" id="PTHR31528">
    <property type="entry name" value="4-AMINO-5-HYDROXYMETHYL-2-METHYLPYRIMIDINE PHOSPHATE SYNTHASE THI11-RELATED"/>
    <property type="match status" value="1"/>
</dbReference>
<reference evidence="14" key="2">
    <citation type="submission" date="2019-02" db="EMBL/GenBank/DDBJ databases">
        <title>Granulicella sibirica sp. nov., a psychrotolerant acidobacterium isolated from an organic soil layer in forested tundra, West Siberia.</title>
        <authorList>
            <person name="Oshkin I.Y."/>
            <person name="Kulichevskaya I.S."/>
            <person name="Rijpstra W.I.C."/>
            <person name="Sinninghe Damste J.S."/>
            <person name="Rakitin A.L."/>
            <person name="Ravin N.V."/>
            <person name="Dedysh S.N."/>
        </authorList>
    </citation>
    <scope>NUCLEOTIDE SEQUENCE [LARGE SCALE GENOMIC DNA]</scope>
    <source>
        <strain evidence="14">AF10</strain>
    </source>
</reference>
<keyword evidence="14" id="KW-1185">Reference proteome</keyword>
<evidence type="ECO:0000256" key="8">
    <source>
        <dbReference type="ARBA" id="ARBA00022977"/>
    </source>
</evidence>
<dbReference type="AlphaFoldDB" id="A0A4Q0T7Z4"/>
<dbReference type="RefSeq" id="WP_161570850.1">
    <property type="nucleotide sequence ID" value="NZ_RDSM01000001.1"/>
</dbReference>
<evidence type="ECO:0000256" key="11">
    <source>
        <dbReference type="ARBA" id="ARBA00048179"/>
    </source>
</evidence>
<dbReference type="GO" id="GO:0046872">
    <property type="term" value="F:metal ion binding"/>
    <property type="evidence" value="ECO:0007669"/>
    <property type="project" value="UniProtKB-KW"/>
</dbReference>
<name>A0A4Q0T7Z4_9BACT</name>
<dbReference type="OrthoDB" id="9815602at2"/>
<comment type="catalytic activity">
    <reaction evidence="11">
        <text>N(6)-(pyridoxal phosphate)-L-lysyl-[4-amino-5-hydroxymethyl-2-methylpyrimidine phosphate synthase] + L-histidyl-[4-amino-5-hydroxymethyl-2-methylpyrimidine phosphate synthase] + 2 Fe(3+) + 4 H2O = L-lysyl-[4-amino-5-hydroxymethyl-2-methylpyrimidine phosphate synthase] + (2S)-2-amino-5-hydroxy-4-oxopentanoyl-[4-amino-5-hydroxymethyl-2-methylpyrimidine phosphate synthase] + 4-amino-2-methyl-5-(phosphooxymethyl)pyrimidine + 3-oxopropanoate + 2 Fe(2+) + 2 H(+)</text>
        <dbReference type="Rhea" id="RHEA:65756"/>
        <dbReference type="Rhea" id="RHEA-COMP:16892"/>
        <dbReference type="Rhea" id="RHEA-COMP:16893"/>
        <dbReference type="Rhea" id="RHEA-COMP:16894"/>
        <dbReference type="Rhea" id="RHEA-COMP:16895"/>
        <dbReference type="ChEBI" id="CHEBI:15377"/>
        <dbReference type="ChEBI" id="CHEBI:15378"/>
        <dbReference type="ChEBI" id="CHEBI:29033"/>
        <dbReference type="ChEBI" id="CHEBI:29034"/>
        <dbReference type="ChEBI" id="CHEBI:29969"/>
        <dbReference type="ChEBI" id="CHEBI:29979"/>
        <dbReference type="ChEBI" id="CHEBI:33190"/>
        <dbReference type="ChEBI" id="CHEBI:58354"/>
        <dbReference type="ChEBI" id="CHEBI:143915"/>
        <dbReference type="ChEBI" id="CHEBI:157692"/>
    </reaction>
    <physiologicalReaction direction="left-to-right" evidence="11">
        <dbReference type="Rhea" id="RHEA:65757"/>
    </physiologicalReaction>
</comment>
<accession>A0A4Q0T7Z4</accession>
<evidence type="ECO:0000256" key="2">
    <source>
        <dbReference type="ARBA" id="ARBA00004948"/>
    </source>
</evidence>
<protein>
    <recommendedName>
        <fullName evidence="10">Thiamine pyrimidine synthase</fullName>
    </recommendedName>
</protein>
<comment type="subunit">
    <text evidence="4">Homodimer.</text>
</comment>
<dbReference type="PROSITE" id="PS51257">
    <property type="entry name" value="PROKAR_LIPOPROTEIN"/>
    <property type="match status" value="1"/>
</dbReference>
<comment type="pathway">
    <text evidence="2">Cofactor biosynthesis; thiamine diphosphate biosynthesis.</text>
</comment>
<sequence>MLSGKLLPGALVGLLLLTTGCKSKSASTGYFPVTLQTDWYPQPEMGGFYEAQLQGLYKSENLDVTIAPGGPYVVTEQQVSTGAAQFGMGTSDQVLVGVSRGLPLVAVAATMQQDPQGVMVHDASLVHTFADLEGHTIAVKPGSIWFQYLLHRYSLKSVREIPATFSVANFLQDPEYIQQAFVTSEPFFAHKAGAQVRTLLVNSTGYQPYRVIFTSRKFLADHPEVVQKFVRASLKGWRNYLDSPSLANLTLSKLNPALSPDWMRFSVDTLKEGHFIDGPDTPDSHLGHFTAERWTTTYKQLEELKVTAHPIDPATAYSLQFAP</sequence>
<dbReference type="PANTHER" id="PTHR31528:SF1">
    <property type="entry name" value="4-AMINO-5-HYDROXYMETHYL-2-METHYLPYRIMIDINE PHOSPHATE SYNTHASE THI11-RELATED"/>
    <property type="match status" value="1"/>
</dbReference>
<organism evidence="13 14">
    <name type="scientific">Granulicella sibirica</name>
    <dbReference type="NCBI Taxonomy" id="2479048"/>
    <lineage>
        <taxon>Bacteria</taxon>
        <taxon>Pseudomonadati</taxon>
        <taxon>Acidobacteriota</taxon>
        <taxon>Terriglobia</taxon>
        <taxon>Terriglobales</taxon>
        <taxon>Acidobacteriaceae</taxon>
        <taxon>Granulicella</taxon>
    </lineage>
</organism>
<evidence type="ECO:0000256" key="5">
    <source>
        <dbReference type="ARBA" id="ARBA00022679"/>
    </source>
</evidence>
<dbReference type="Pfam" id="PF09084">
    <property type="entry name" value="NMT1"/>
    <property type="match status" value="1"/>
</dbReference>
<keyword evidence="8" id="KW-0784">Thiamine biosynthesis</keyword>
<feature type="domain" description="SsuA/THI5-like" evidence="12">
    <location>
        <begin position="42"/>
        <end position="245"/>
    </location>
</feature>